<dbReference type="KEGG" id="srho:HH216_20890"/>
<dbReference type="Proteomes" id="UP000501128">
    <property type="component" value="Chromosome"/>
</dbReference>
<dbReference type="AlphaFoldDB" id="A0A7L5DQ45"/>
<dbReference type="InterPro" id="IPR032568">
    <property type="entry name" value="DUF4926"/>
</dbReference>
<evidence type="ECO:0000313" key="1">
    <source>
        <dbReference type="EMBL" id="QJD80594.1"/>
    </source>
</evidence>
<organism evidence="1 2">
    <name type="scientific">Spirosoma rhododendri</name>
    <dbReference type="NCBI Taxonomy" id="2728024"/>
    <lineage>
        <taxon>Bacteria</taxon>
        <taxon>Pseudomonadati</taxon>
        <taxon>Bacteroidota</taxon>
        <taxon>Cytophagia</taxon>
        <taxon>Cytophagales</taxon>
        <taxon>Cytophagaceae</taxon>
        <taxon>Spirosoma</taxon>
    </lineage>
</organism>
<name>A0A7L5DQ45_9BACT</name>
<gene>
    <name evidence="1" type="ORF">HH216_20890</name>
</gene>
<evidence type="ECO:0000313" key="2">
    <source>
        <dbReference type="Proteomes" id="UP000501128"/>
    </source>
</evidence>
<sequence length="81" mass="9000">MKLPLYKDVALRINVLDKGLQKGDIVTTVEFLEARRDLPNAYVVEAFNAIGETIAVFTVVEDDLELLTAHDVLSKRTLEAA</sequence>
<keyword evidence="2" id="KW-1185">Reference proteome</keyword>
<dbReference type="EMBL" id="CP051677">
    <property type="protein sequence ID" value="QJD80594.1"/>
    <property type="molecule type" value="Genomic_DNA"/>
</dbReference>
<dbReference type="RefSeq" id="WP_169552569.1">
    <property type="nucleotide sequence ID" value="NZ_CP051677.1"/>
</dbReference>
<protein>
    <submittedName>
        <fullName evidence="1">DUF4926 domain-containing protein</fullName>
    </submittedName>
</protein>
<dbReference type="Pfam" id="PF16277">
    <property type="entry name" value="DUF4926"/>
    <property type="match status" value="1"/>
</dbReference>
<reference evidence="1 2" key="1">
    <citation type="submission" date="2020-04" db="EMBL/GenBank/DDBJ databases">
        <title>Genome sequencing of novel species.</title>
        <authorList>
            <person name="Heo J."/>
            <person name="Kim S.-J."/>
            <person name="Kim J.-S."/>
            <person name="Hong S.-B."/>
            <person name="Kwon S.-W."/>
        </authorList>
    </citation>
    <scope>NUCLEOTIDE SEQUENCE [LARGE SCALE GENOMIC DNA]</scope>
    <source>
        <strain evidence="1 2">CJU-R4</strain>
    </source>
</reference>
<proteinExistence type="predicted"/>
<accession>A0A7L5DQ45</accession>